<dbReference type="AlphaFoldDB" id="A0A1R3T0S8"/>
<dbReference type="KEGG" id="psac:PSM36_0913"/>
<protein>
    <submittedName>
        <fullName evidence="1">Uncharacterized protein</fullName>
    </submittedName>
</protein>
<evidence type="ECO:0000313" key="1">
    <source>
        <dbReference type="EMBL" id="SCD19739.1"/>
    </source>
</evidence>
<accession>A0A1R3T0S8</accession>
<gene>
    <name evidence="1" type="ORF">PSM36_0913</name>
</gene>
<proteinExistence type="predicted"/>
<name>A0A1R3T0S8_9BACT</name>
<organism evidence="1 2">
    <name type="scientific">Proteiniphilum saccharofermentans</name>
    <dbReference type="NCBI Taxonomy" id="1642647"/>
    <lineage>
        <taxon>Bacteria</taxon>
        <taxon>Pseudomonadati</taxon>
        <taxon>Bacteroidota</taxon>
        <taxon>Bacteroidia</taxon>
        <taxon>Bacteroidales</taxon>
        <taxon>Dysgonomonadaceae</taxon>
        <taxon>Proteiniphilum</taxon>
    </lineage>
</organism>
<reference evidence="2" key="1">
    <citation type="submission" date="2016-08" db="EMBL/GenBank/DDBJ databases">
        <authorList>
            <person name="Wibberg D."/>
        </authorList>
    </citation>
    <scope>NUCLEOTIDE SEQUENCE [LARGE SCALE GENOMIC DNA]</scope>
</reference>
<dbReference type="EMBL" id="LT605205">
    <property type="protein sequence ID" value="SCD19739.1"/>
    <property type="molecule type" value="Genomic_DNA"/>
</dbReference>
<dbReference type="Proteomes" id="UP000187464">
    <property type="component" value="Chromosome I"/>
</dbReference>
<evidence type="ECO:0000313" key="2">
    <source>
        <dbReference type="Proteomes" id="UP000187464"/>
    </source>
</evidence>
<dbReference type="STRING" id="1642647.PSM36_0913"/>
<keyword evidence="2" id="KW-1185">Reference proteome</keyword>
<sequence>MLNICIIRSYYALIDLEFFVEDCVKYTTLAGRNWINAIFAKGYWKWIYSKNRVTKINQLLNAEPSIINSTNRNTISGSKKDTISLCETGMRLYAI</sequence>